<evidence type="ECO:0000256" key="3">
    <source>
        <dbReference type="ARBA" id="ARBA00022989"/>
    </source>
</evidence>
<evidence type="ECO:0000256" key="5">
    <source>
        <dbReference type="ARBA" id="ARBA00038039"/>
    </source>
</evidence>
<dbReference type="SMART" id="SM00679">
    <property type="entry name" value="CTNS"/>
    <property type="match status" value="2"/>
</dbReference>
<accession>A0AAV9X5L2</accession>
<evidence type="ECO:0000313" key="10">
    <source>
        <dbReference type="Proteomes" id="UP001365542"/>
    </source>
</evidence>
<comment type="catalytic activity">
    <reaction evidence="6">
        <text>L-histidine(out) + L-arginine(in) = L-histidine(in) + L-arginine(out)</text>
        <dbReference type="Rhea" id="RHEA:71063"/>
        <dbReference type="ChEBI" id="CHEBI:32682"/>
        <dbReference type="ChEBI" id="CHEBI:57595"/>
    </reaction>
</comment>
<feature type="transmembrane region" description="Helical" evidence="8">
    <location>
        <begin position="184"/>
        <end position="202"/>
    </location>
</feature>
<reference evidence="9 10" key="1">
    <citation type="submission" date="2019-10" db="EMBL/GenBank/DDBJ databases">
        <authorList>
            <person name="Palmer J.M."/>
        </authorList>
    </citation>
    <scope>NUCLEOTIDE SEQUENCE [LARGE SCALE GENOMIC DNA]</scope>
    <source>
        <strain evidence="9 10">TWF694</strain>
    </source>
</reference>
<keyword evidence="3 8" id="KW-1133">Transmembrane helix</keyword>
<dbReference type="FunFam" id="1.20.1280.290:FF:000009">
    <property type="entry name" value="PQ loop repeat family protein"/>
    <property type="match status" value="1"/>
</dbReference>
<feature type="transmembrane region" description="Helical" evidence="8">
    <location>
        <begin position="42"/>
        <end position="63"/>
    </location>
</feature>
<evidence type="ECO:0000256" key="1">
    <source>
        <dbReference type="ARBA" id="ARBA00004141"/>
    </source>
</evidence>
<sequence length="291" mass="32485">MQLPINEALSGIFGSVSLAAWIFLIVPQLWENFQNQSTEALSFWFLVIWLLGDVCNLIGAIWASLLPTVIGIGLYFCLIDSLMLGQVLYYSYYRPRKHRSNSLSERQNSSVTEPLLGSSSSPRPPQRRDSLSQAFSGERSDKEAIRNILSVVVVVVVGFAGWFIAWKAGAWSPPDDMPDSKAPLGALVLGYASSFFYLTARLPQIYTNAKRQSCSGLSILFFILSTIGNVTYGASILSHSLERTYLLNNIPWLLGSIGTLVQDFVIFGQFVYYGRLQKHKSRRRSSNPPRV</sequence>
<dbReference type="Pfam" id="PF04193">
    <property type="entry name" value="PQ-loop"/>
    <property type="match status" value="2"/>
</dbReference>
<feature type="transmembrane region" description="Helical" evidence="8">
    <location>
        <begin position="69"/>
        <end position="92"/>
    </location>
</feature>
<dbReference type="EMBL" id="JAVHJO010000012">
    <property type="protein sequence ID" value="KAK6531578.1"/>
    <property type="molecule type" value="Genomic_DNA"/>
</dbReference>
<dbReference type="Proteomes" id="UP001365542">
    <property type="component" value="Unassembled WGS sequence"/>
</dbReference>
<feature type="transmembrane region" description="Helical" evidence="8">
    <location>
        <begin position="214"/>
        <end position="232"/>
    </location>
</feature>
<comment type="similarity">
    <text evidence="5">Belongs to the laat-1 family.</text>
</comment>
<proteinExistence type="inferred from homology"/>
<evidence type="ECO:0000256" key="6">
    <source>
        <dbReference type="ARBA" id="ARBA00050768"/>
    </source>
</evidence>
<feature type="compositionally biased region" description="Polar residues" evidence="7">
    <location>
        <begin position="101"/>
        <end position="112"/>
    </location>
</feature>
<keyword evidence="10" id="KW-1185">Reference proteome</keyword>
<protein>
    <recommendedName>
        <fullName evidence="11">PQ-loop-domain-containing protein</fullName>
    </recommendedName>
</protein>
<dbReference type="Gene3D" id="1.20.1280.290">
    <property type="match status" value="2"/>
</dbReference>
<evidence type="ECO:0000256" key="8">
    <source>
        <dbReference type="SAM" id="Phobius"/>
    </source>
</evidence>
<gene>
    <name evidence="9" type="ORF">TWF694_002770</name>
</gene>
<feature type="transmembrane region" description="Helical" evidence="8">
    <location>
        <begin position="252"/>
        <end position="274"/>
    </location>
</feature>
<evidence type="ECO:0000256" key="2">
    <source>
        <dbReference type="ARBA" id="ARBA00022692"/>
    </source>
</evidence>
<evidence type="ECO:0000256" key="4">
    <source>
        <dbReference type="ARBA" id="ARBA00023136"/>
    </source>
</evidence>
<dbReference type="GO" id="GO:0015174">
    <property type="term" value="F:basic amino acid transmembrane transporter activity"/>
    <property type="evidence" value="ECO:0007669"/>
    <property type="project" value="UniProtKB-ARBA"/>
</dbReference>
<name>A0AAV9X5L2_9PEZI</name>
<comment type="caution">
    <text evidence="9">The sequence shown here is derived from an EMBL/GenBank/DDBJ whole genome shotgun (WGS) entry which is preliminary data.</text>
</comment>
<dbReference type="PANTHER" id="PTHR16201:SF44">
    <property type="entry name" value="SEVEN TRANSMEMBRANE PROTEIN 1"/>
    <property type="match status" value="1"/>
</dbReference>
<keyword evidence="2 8" id="KW-0812">Transmembrane</keyword>
<dbReference type="PANTHER" id="PTHR16201">
    <property type="entry name" value="SEVEN TRANSMEMBRANE PROTEIN 1-RELATED"/>
    <property type="match status" value="1"/>
</dbReference>
<feature type="transmembrane region" description="Helical" evidence="8">
    <location>
        <begin position="12"/>
        <end position="30"/>
    </location>
</feature>
<dbReference type="FunFam" id="1.20.1280.290:FF:000012">
    <property type="entry name" value="Vacuolar membrane PQ loop repeat protein"/>
    <property type="match status" value="1"/>
</dbReference>
<dbReference type="AlphaFoldDB" id="A0AAV9X5L2"/>
<evidence type="ECO:0000256" key="7">
    <source>
        <dbReference type="SAM" id="MobiDB-lite"/>
    </source>
</evidence>
<evidence type="ECO:0000313" key="9">
    <source>
        <dbReference type="EMBL" id="KAK6531578.1"/>
    </source>
</evidence>
<dbReference type="InterPro" id="IPR051415">
    <property type="entry name" value="LAAT-1"/>
</dbReference>
<feature type="transmembrane region" description="Helical" evidence="8">
    <location>
        <begin position="144"/>
        <end position="164"/>
    </location>
</feature>
<feature type="region of interest" description="Disordered" evidence="7">
    <location>
        <begin position="101"/>
        <end position="135"/>
    </location>
</feature>
<evidence type="ECO:0008006" key="11">
    <source>
        <dbReference type="Google" id="ProtNLM"/>
    </source>
</evidence>
<keyword evidence="4 8" id="KW-0472">Membrane</keyword>
<comment type="subcellular location">
    <subcellularLocation>
        <location evidence="1">Membrane</location>
        <topology evidence="1">Multi-pass membrane protein</topology>
    </subcellularLocation>
</comment>
<dbReference type="GO" id="GO:0034486">
    <property type="term" value="P:vacuolar transmembrane transport"/>
    <property type="evidence" value="ECO:0007669"/>
    <property type="project" value="UniProtKB-ARBA"/>
</dbReference>
<dbReference type="InterPro" id="IPR006603">
    <property type="entry name" value="PQ-loop_rpt"/>
</dbReference>
<organism evidence="9 10">
    <name type="scientific">Orbilia ellipsospora</name>
    <dbReference type="NCBI Taxonomy" id="2528407"/>
    <lineage>
        <taxon>Eukaryota</taxon>
        <taxon>Fungi</taxon>
        <taxon>Dikarya</taxon>
        <taxon>Ascomycota</taxon>
        <taxon>Pezizomycotina</taxon>
        <taxon>Orbiliomycetes</taxon>
        <taxon>Orbiliales</taxon>
        <taxon>Orbiliaceae</taxon>
        <taxon>Orbilia</taxon>
    </lineage>
</organism>
<dbReference type="GO" id="GO:0098852">
    <property type="term" value="C:lytic vacuole membrane"/>
    <property type="evidence" value="ECO:0007669"/>
    <property type="project" value="UniProtKB-ARBA"/>
</dbReference>